<accession>A0AAQ4DY67</accession>
<gene>
    <name evidence="2" type="ORF">V5799_005813</name>
</gene>
<dbReference type="Proteomes" id="UP001321473">
    <property type="component" value="Unassembled WGS sequence"/>
</dbReference>
<reference evidence="2 3" key="1">
    <citation type="journal article" date="2023" name="Arcadia Sci">
        <title>De novo assembly of a long-read Amblyomma americanum tick genome.</title>
        <authorList>
            <person name="Chou S."/>
            <person name="Poskanzer K.E."/>
            <person name="Rollins M."/>
            <person name="Thuy-Boun P.S."/>
        </authorList>
    </citation>
    <scope>NUCLEOTIDE SEQUENCE [LARGE SCALE GENOMIC DNA]</scope>
    <source>
        <strain evidence="2">F_SG_1</strain>
        <tissue evidence="2">Salivary glands</tissue>
    </source>
</reference>
<evidence type="ECO:0000313" key="3">
    <source>
        <dbReference type="Proteomes" id="UP001321473"/>
    </source>
</evidence>
<dbReference type="EMBL" id="JARKHS020025496">
    <property type="protein sequence ID" value="KAK8767407.1"/>
    <property type="molecule type" value="Genomic_DNA"/>
</dbReference>
<keyword evidence="3" id="KW-1185">Reference proteome</keyword>
<proteinExistence type="predicted"/>
<protein>
    <submittedName>
        <fullName evidence="2">Uncharacterized protein</fullName>
    </submittedName>
</protein>
<organism evidence="2 3">
    <name type="scientific">Amblyomma americanum</name>
    <name type="common">Lone star tick</name>
    <dbReference type="NCBI Taxonomy" id="6943"/>
    <lineage>
        <taxon>Eukaryota</taxon>
        <taxon>Metazoa</taxon>
        <taxon>Ecdysozoa</taxon>
        <taxon>Arthropoda</taxon>
        <taxon>Chelicerata</taxon>
        <taxon>Arachnida</taxon>
        <taxon>Acari</taxon>
        <taxon>Parasitiformes</taxon>
        <taxon>Ixodida</taxon>
        <taxon>Ixodoidea</taxon>
        <taxon>Ixodidae</taxon>
        <taxon>Amblyomminae</taxon>
        <taxon>Amblyomma</taxon>
    </lineage>
</organism>
<comment type="caution">
    <text evidence="2">The sequence shown here is derived from an EMBL/GenBank/DDBJ whole genome shotgun (WGS) entry which is preliminary data.</text>
</comment>
<feature type="region of interest" description="Disordered" evidence="1">
    <location>
        <begin position="85"/>
        <end position="105"/>
    </location>
</feature>
<name>A0AAQ4DY67_AMBAM</name>
<feature type="region of interest" description="Disordered" evidence="1">
    <location>
        <begin position="146"/>
        <end position="166"/>
    </location>
</feature>
<sequence>MELVLKMQAHCFRVDYGCPYQDKLENVLKHFEMYCSYRPVSTPREDIPAMGAFSDRYIDLPGKSGAECHHGSQERGVGGAVGSVQQDAAGRPAAAGSPSTPASDSVEELVQQLAALKPLLSEEGKSYRERLDVDYCFATCNGKPSTVTVSPETSGTDDGASASTDPSAECMAHEYCSFMSIPIKNANMLK</sequence>
<feature type="compositionally biased region" description="Low complexity" evidence="1">
    <location>
        <begin position="88"/>
        <end position="103"/>
    </location>
</feature>
<evidence type="ECO:0000256" key="1">
    <source>
        <dbReference type="SAM" id="MobiDB-lite"/>
    </source>
</evidence>
<dbReference type="AlphaFoldDB" id="A0AAQ4DY67"/>
<evidence type="ECO:0000313" key="2">
    <source>
        <dbReference type="EMBL" id="KAK8767407.1"/>
    </source>
</evidence>